<dbReference type="EMBL" id="LUFC02000002">
    <property type="protein sequence ID" value="KAF4503734.1"/>
    <property type="molecule type" value="Genomic_DNA"/>
</dbReference>
<evidence type="ECO:0000256" key="1">
    <source>
        <dbReference type="SAM" id="MobiDB-lite"/>
    </source>
</evidence>
<gene>
    <name evidence="2" type="ORF">FAGAP_12</name>
</gene>
<feature type="region of interest" description="Disordered" evidence="1">
    <location>
        <begin position="75"/>
        <end position="128"/>
    </location>
</feature>
<proteinExistence type="predicted"/>
<protein>
    <submittedName>
        <fullName evidence="2">Uncharacterized protein</fullName>
    </submittedName>
</protein>
<evidence type="ECO:0000313" key="2">
    <source>
        <dbReference type="EMBL" id="KAF4503734.1"/>
    </source>
</evidence>
<organism evidence="2 3">
    <name type="scientific">Fusarium agapanthi</name>
    <dbReference type="NCBI Taxonomy" id="1803897"/>
    <lineage>
        <taxon>Eukaryota</taxon>
        <taxon>Fungi</taxon>
        <taxon>Dikarya</taxon>
        <taxon>Ascomycota</taxon>
        <taxon>Pezizomycotina</taxon>
        <taxon>Sordariomycetes</taxon>
        <taxon>Hypocreomycetidae</taxon>
        <taxon>Hypocreales</taxon>
        <taxon>Nectriaceae</taxon>
        <taxon>Fusarium</taxon>
        <taxon>Fusarium fujikuroi species complex</taxon>
    </lineage>
</organism>
<keyword evidence="3" id="KW-1185">Reference proteome</keyword>
<comment type="caution">
    <text evidence="2">The sequence shown here is derived from an EMBL/GenBank/DDBJ whole genome shotgun (WGS) entry which is preliminary data.</text>
</comment>
<reference evidence="2" key="1">
    <citation type="submission" date="2020-01" db="EMBL/GenBank/DDBJ databases">
        <title>Identification and distribution of gene clusters putatively required for synthesis of sphingolipid metabolism inhibitors in phylogenetically diverse species of the filamentous fungus Fusarium.</title>
        <authorList>
            <person name="Kim H.-S."/>
            <person name="Busman M."/>
            <person name="Brown D.W."/>
            <person name="Divon H."/>
            <person name="Uhlig S."/>
            <person name="Proctor R.H."/>
        </authorList>
    </citation>
    <scope>NUCLEOTIDE SEQUENCE</scope>
    <source>
        <strain evidence="2">NRRL 31653</strain>
    </source>
</reference>
<feature type="compositionally biased region" description="Polar residues" evidence="1">
    <location>
        <begin position="75"/>
        <end position="103"/>
    </location>
</feature>
<dbReference type="Proteomes" id="UP000737391">
    <property type="component" value="Unassembled WGS sequence"/>
</dbReference>
<evidence type="ECO:0000313" key="3">
    <source>
        <dbReference type="Proteomes" id="UP000737391"/>
    </source>
</evidence>
<name>A0A9P5EHE9_9HYPO</name>
<accession>A0A9P5EHE9</accession>
<dbReference type="AlphaFoldDB" id="A0A9P5EHE9"/>
<sequence length="173" mass="18743">MQGKSSPSTSSFFGHHGAENANLHLASLNDTEPQRLHDVNKDLWQRTFLSVMADEHDQSPTLDLSFSLHDNSFPTLDSGSLLKPQQAQVFPNSDTPNHYNSASPPEPASVRAPSSKANPIRTPHQPKSKALDNAAVDLSRALIVTLIPPIVNTTSIDTERRGTEKDGTAIKGT</sequence>
<dbReference type="OrthoDB" id="5098267at2759"/>